<dbReference type="PANTHER" id="PTHR38344">
    <property type="entry name" value="UPF0753 PROTEIN AQ_863"/>
    <property type="match status" value="1"/>
</dbReference>
<comment type="subunit">
    <text evidence="6">Forms a complex with DabB.</text>
</comment>
<dbReference type="HAMAP" id="MF_01871">
    <property type="entry name" value="DabA"/>
    <property type="match status" value="1"/>
</dbReference>
<dbReference type="KEGG" id="tun:J9260_15215"/>
<evidence type="ECO:0000256" key="2">
    <source>
        <dbReference type="ARBA" id="ARBA00022475"/>
    </source>
</evidence>
<evidence type="ECO:0000256" key="3">
    <source>
        <dbReference type="ARBA" id="ARBA00022723"/>
    </source>
</evidence>
<name>A0A975F850_9GAMM</name>
<comment type="function">
    <text evidence="6">Part of an energy-coupled inorganic carbon pump.</text>
</comment>
<accession>A0A975F850</accession>
<keyword evidence="4 6" id="KW-0862">Zinc</keyword>
<keyword evidence="3 6" id="KW-0479">Metal-binding</keyword>
<comment type="cofactor">
    <cofactor evidence="6">
        <name>Zn(2+)</name>
        <dbReference type="ChEBI" id="CHEBI:29105"/>
    </cofactor>
</comment>
<organism evidence="7 8">
    <name type="scientific">Thiothrix unzii</name>
    <dbReference type="NCBI Taxonomy" id="111769"/>
    <lineage>
        <taxon>Bacteria</taxon>
        <taxon>Pseudomonadati</taxon>
        <taxon>Pseudomonadota</taxon>
        <taxon>Gammaproteobacteria</taxon>
        <taxon>Thiotrichales</taxon>
        <taxon>Thiotrichaceae</taxon>
        <taxon>Thiothrix</taxon>
    </lineage>
</organism>
<evidence type="ECO:0000313" key="7">
    <source>
        <dbReference type="EMBL" id="QTR53037.1"/>
    </source>
</evidence>
<dbReference type="GO" id="GO:0008270">
    <property type="term" value="F:zinc ion binding"/>
    <property type="evidence" value="ECO:0007669"/>
    <property type="project" value="UniProtKB-UniRule"/>
</dbReference>
<sequence length="1074" mass="120824">MSDHSTAQHTLLREAIARLDAVLPIQAPLQDFVHFNPLMNYEHLPFAQALRQVHQQTGSLGYLPAAEYRQFFRQGRISSHDITSVLTQDGVSQAEQATWLTVLAHDIKAISFQQMRWQVEENHALERFQADVAFEQREKLLEAAGQSEAQAIRALWETCLQRLGLHYDLPHPEALLNLGMADIDTIWNGINQHGQDGARITDAEGFINAESRHLLHTLSDRVGVSLTLRGLLKNLTATDVMEPILPQLGRYLSSWLDQGLAGLPPRAASFYAYWRESVLQDITPWLEGMDDWRDYLLSLHSDPLETIHQELMRIGIDKAHWEPYLQALALELPGWSGMVNWRAKNADYLGLPNRIGMEDYLAVRLVWEHLYCRRITSQQWQVEASVPAIRGYFHQQLDEFFVRYHAYNTVLPEYLQQLAEQFLESQEDIKADEWHQLAHQILTWNLAPEAIIPVGADVYRKAWRVFHLAQHLAMDAQQFAQLEHADIEKLLAILHTLDDPNTSGYLWLRAYEHHYSEEIFSALLNKHAQETPALSTPPAAQLIFCMDDREESVRRHLEELAPQLETLGAAGVFGLPNNWRSLDAPKPLKLAQPVVTAVHEFTEVADGGVAAAAVRGHQLRHGWLNALRSLKNHQMRHSVLGTTLALPLFAPFALLELLGRGFMPATYQRWMTKLQRRVSLPLQTRVDYTASEVLECPTKEHNQRGLSAAEKVAKVAAFLKLTGFTSGFAPLVVLMAHRSRHLNNPHILGYGCGACSGRFGGPNARAFAGMANDPVVRAQLATEHGIVIPETCRFMASEHDTSSDEIDWFDTDLLPDTHQAVLQQVRTATQQAVQQSSHERCRKFASAPAQLSPKQAQRHVRGRAASPDQVRAELGHQGCAVAFIGARDLSKGVFWDRRSFLISYDAHHDPEGRMLEAQLQGNGVVGVGIQMDYYFSRMQSGYFGSGSKATHNLTGLFGVMEGGSSDLRTGLAQQMVELHEPMRLLVVVEAELETLGLIHQRHAYLRELLDNEWVLLAVKPPLRNEIHQFKPGVGFVQWHGTLHQLPRAASSMAWYGGHHGHLSPAMITGEAAYA</sequence>
<feature type="binding site" evidence="6">
    <location>
        <position position="737"/>
    </location>
    <ligand>
        <name>Zn(2+)</name>
        <dbReference type="ChEBI" id="CHEBI:29105"/>
    </ligand>
</feature>
<evidence type="ECO:0000256" key="6">
    <source>
        <dbReference type="HAMAP-Rule" id="MF_01871"/>
    </source>
</evidence>
<keyword evidence="2 6" id="KW-1003">Cell membrane</keyword>
<keyword evidence="5 6" id="KW-0472">Membrane</keyword>
<dbReference type="InterPro" id="IPR018752">
    <property type="entry name" value="DabA"/>
</dbReference>
<gene>
    <name evidence="6" type="primary">dabA</name>
    <name evidence="7" type="ORF">J9260_15215</name>
</gene>
<evidence type="ECO:0000313" key="8">
    <source>
        <dbReference type="Proteomes" id="UP000672009"/>
    </source>
</evidence>
<dbReference type="RefSeq" id="WP_210218564.1">
    <property type="nucleotide sequence ID" value="NZ_CP072793.1"/>
</dbReference>
<comment type="similarity">
    <text evidence="6">Belongs to the inorganic carbon transporter (TC 9.A.2) DabA family.</text>
</comment>
<dbReference type="EMBL" id="CP072793">
    <property type="protein sequence ID" value="QTR53037.1"/>
    <property type="molecule type" value="Genomic_DNA"/>
</dbReference>
<protein>
    <recommendedName>
        <fullName evidence="6">Probable inorganic carbon transporter subunit DabA</fullName>
    </recommendedName>
</protein>
<dbReference type="PANTHER" id="PTHR38344:SF1">
    <property type="entry name" value="INORGANIC CARBON TRANSPORTER SUBUNIT DABA-RELATED"/>
    <property type="match status" value="1"/>
</dbReference>
<evidence type="ECO:0000256" key="5">
    <source>
        <dbReference type="ARBA" id="ARBA00023136"/>
    </source>
</evidence>
<evidence type="ECO:0000256" key="1">
    <source>
        <dbReference type="ARBA" id="ARBA00022448"/>
    </source>
</evidence>
<dbReference type="Proteomes" id="UP000672009">
    <property type="component" value="Chromosome"/>
</dbReference>
<feature type="binding site" evidence="6">
    <location>
        <position position="752"/>
    </location>
    <ligand>
        <name>Zn(2+)</name>
        <dbReference type="ChEBI" id="CHEBI:29105"/>
    </ligand>
</feature>
<dbReference type="Pfam" id="PF10070">
    <property type="entry name" value="DabA"/>
    <property type="match status" value="1"/>
</dbReference>
<keyword evidence="8" id="KW-1185">Reference proteome</keyword>
<keyword evidence="1 6" id="KW-0813">Transport</keyword>
<proteinExistence type="inferred from homology"/>
<reference evidence="7" key="1">
    <citation type="submission" date="2021-04" db="EMBL/GenBank/DDBJ databases">
        <title>Genomics, taxonomy and metabolism of representatives of sulfur bacteria of the genus Thiothrix: Thiothrix fructosivorans QT, Thiothrix unzii A1T and three new species, Thiothrix subterranea sp. nov., Thiothrix litoralis sp. nov. and 'Candidatus Thiothrix anitrata' sp. nov.</title>
        <authorList>
            <person name="Ravin N.V."/>
            <person name="Smolyakov D."/>
            <person name="Rudenko T.S."/>
            <person name="Mardanov A.V."/>
            <person name="Beletsky A.V."/>
            <person name="Markov N.D."/>
            <person name="Fomenkov A.I."/>
            <person name="Roberts R.J."/>
            <person name="Karnachuk O.V."/>
            <person name="Novikov A."/>
            <person name="Grabovich M.Y."/>
        </authorList>
    </citation>
    <scope>NUCLEOTIDE SEQUENCE</scope>
    <source>
        <strain evidence="7">A1</strain>
    </source>
</reference>
<dbReference type="AlphaFoldDB" id="A0A975F850"/>
<evidence type="ECO:0000256" key="4">
    <source>
        <dbReference type="ARBA" id="ARBA00022833"/>
    </source>
</evidence>
<feature type="binding site" evidence="6">
    <location>
        <position position="545"/>
    </location>
    <ligand>
        <name>Zn(2+)</name>
        <dbReference type="ChEBI" id="CHEBI:29105"/>
    </ligand>
</feature>
<dbReference type="GO" id="GO:0005886">
    <property type="term" value="C:plasma membrane"/>
    <property type="evidence" value="ECO:0007669"/>
    <property type="project" value="UniProtKB-SubCell"/>
</dbReference>
<feature type="binding site" evidence="6">
    <location>
        <position position="547"/>
    </location>
    <ligand>
        <name>Zn(2+)</name>
        <dbReference type="ChEBI" id="CHEBI:29105"/>
    </ligand>
</feature>
<comment type="subcellular location">
    <subcellularLocation>
        <location evidence="6">Cell membrane</location>
        <topology evidence="6">Peripheral membrane protein</topology>
    </subcellularLocation>
</comment>